<feature type="domain" description="ShKT" evidence="4">
    <location>
        <begin position="30"/>
        <end position="69"/>
    </location>
</feature>
<reference evidence="5 6" key="1">
    <citation type="submission" date="2022-05" db="EMBL/GenBank/DDBJ databases">
        <authorList>
            <consortium name="Genoscope - CEA"/>
            <person name="William W."/>
        </authorList>
    </citation>
    <scope>NUCLEOTIDE SEQUENCE [LARGE SCALE GENOMIC DNA]</scope>
</reference>
<dbReference type="PROSITE" id="PS51670">
    <property type="entry name" value="SHKT"/>
    <property type="match status" value="2"/>
</dbReference>
<proteinExistence type="predicted"/>
<evidence type="ECO:0000313" key="6">
    <source>
        <dbReference type="Proteomes" id="UP001159405"/>
    </source>
</evidence>
<sequence length="263" mass="30222">MGYKMKPSLSIVVSMFFLYTNVSCRKYEWCQDYESRRCNLWKSKGLCKSTSPRVKNMMKKLCYETCNFCEPPAPEKCYDYKKEEVSVHGCCWDGIIAAAGPGGQGCPACENSRSRQFCLMMKHMCFTRTNYKLLRISCPETCGYCIKAQHPCQGDSGQEISCQNDCYDVDPKELCKRRKRTGYCSVKAWEDYLIKRCALTCGFCGADHCRDMISTRVCFSWKARNRCTNATHPAWRKVMIENCRLTCKNIKGGMVARIQNTQS</sequence>
<dbReference type="Pfam" id="PF01549">
    <property type="entry name" value="ShK"/>
    <property type="match status" value="4"/>
</dbReference>
<evidence type="ECO:0000256" key="1">
    <source>
        <dbReference type="ARBA" id="ARBA00022656"/>
    </source>
</evidence>
<evidence type="ECO:0000256" key="2">
    <source>
        <dbReference type="PROSITE-ProRule" id="PRU01005"/>
    </source>
</evidence>
<accession>A0ABN8PS70</accession>
<dbReference type="SMART" id="SM00254">
    <property type="entry name" value="ShKT"/>
    <property type="match status" value="4"/>
</dbReference>
<name>A0ABN8PS70_9CNID</name>
<keyword evidence="6" id="KW-1185">Reference proteome</keyword>
<dbReference type="InterPro" id="IPR003582">
    <property type="entry name" value="ShKT_dom"/>
</dbReference>
<dbReference type="Proteomes" id="UP001159405">
    <property type="component" value="Unassembled WGS sequence"/>
</dbReference>
<evidence type="ECO:0000256" key="3">
    <source>
        <dbReference type="SAM" id="SignalP"/>
    </source>
</evidence>
<dbReference type="Gene3D" id="1.10.10.1940">
    <property type="match status" value="2"/>
</dbReference>
<keyword evidence="1" id="KW-0800">Toxin</keyword>
<comment type="caution">
    <text evidence="2">Lacks conserved residue(s) required for the propagation of feature annotation.</text>
</comment>
<dbReference type="Gene3D" id="1.10.10.1870">
    <property type="entry name" value="ShTK domain-like"/>
    <property type="match status" value="1"/>
</dbReference>
<comment type="caution">
    <text evidence="5">The sequence shown here is derived from an EMBL/GenBank/DDBJ whole genome shotgun (WGS) entry which is preliminary data.</text>
</comment>
<feature type="domain" description="ShKT" evidence="4">
    <location>
        <begin position="166"/>
        <end position="204"/>
    </location>
</feature>
<organism evidence="5 6">
    <name type="scientific">Porites lobata</name>
    <dbReference type="NCBI Taxonomy" id="104759"/>
    <lineage>
        <taxon>Eukaryota</taxon>
        <taxon>Metazoa</taxon>
        <taxon>Cnidaria</taxon>
        <taxon>Anthozoa</taxon>
        <taxon>Hexacorallia</taxon>
        <taxon>Scleractinia</taxon>
        <taxon>Fungiina</taxon>
        <taxon>Poritidae</taxon>
        <taxon>Porites</taxon>
    </lineage>
</organism>
<gene>
    <name evidence="5" type="ORF">PLOB_00047488</name>
</gene>
<evidence type="ECO:0000259" key="4">
    <source>
        <dbReference type="PROSITE" id="PS51670"/>
    </source>
</evidence>
<protein>
    <recommendedName>
        <fullName evidence="4">ShKT domain-containing protein</fullName>
    </recommendedName>
</protein>
<dbReference type="EMBL" id="CALNXK010000087">
    <property type="protein sequence ID" value="CAH3149802.1"/>
    <property type="molecule type" value="Genomic_DNA"/>
</dbReference>
<feature type="signal peptide" evidence="3">
    <location>
        <begin position="1"/>
        <end position="24"/>
    </location>
</feature>
<evidence type="ECO:0000313" key="5">
    <source>
        <dbReference type="EMBL" id="CAH3149802.1"/>
    </source>
</evidence>
<keyword evidence="3" id="KW-0732">Signal</keyword>
<feature type="chain" id="PRO_5046570397" description="ShKT domain-containing protein" evidence="3">
    <location>
        <begin position="25"/>
        <end position="263"/>
    </location>
</feature>